<dbReference type="Gene3D" id="1.10.530.10">
    <property type="match status" value="1"/>
</dbReference>
<gene>
    <name evidence="3" type="ORF">BL253_17940</name>
</gene>
<feature type="region of interest" description="Disordered" evidence="1">
    <location>
        <begin position="264"/>
        <end position="284"/>
    </location>
</feature>
<dbReference type="PANTHER" id="PTHR30163:SF8">
    <property type="entry name" value="LYTIC MUREIN TRANSGLYCOSYLASE"/>
    <property type="match status" value="1"/>
</dbReference>
<feature type="region of interest" description="Disordered" evidence="1">
    <location>
        <begin position="496"/>
        <end position="572"/>
    </location>
</feature>
<dbReference type="Proteomes" id="UP000188929">
    <property type="component" value="Unassembled WGS sequence"/>
</dbReference>
<feature type="compositionally biased region" description="Basic and acidic residues" evidence="1">
    <location>
        <begin position="270"/>
        <end position="282"/>
    </location>
</feature>
<dbReference type="RefSeq" id="WP_076818327.1">
    <property type="nucleotide sequence ID" value="NZ_MOMC01000036.1"/>
</dbReference>
<evidence type="ECO:0008006" key="5">
    <source>
        <dbReference type="Google" id="ProtNLM"/>
    </source>
</evidence>
<proteinExistence type="predicted"/>
<comment type="caution">
    <text evidence="3">The sequence shown here is derived from an EMBL/GenBank/DDBJ whole genome shotgun (WGS) entry which is preliminary data.</text>
</comment>
<feature type="compositionally biased region" description="Low complexity" evidence="1">
    <location>
        <begin position="18"/>
        <end position="45"/>
    </location>
</feature>
<reference evidence="4" key="1">
    <citation type="submission" date="2016-10" db="EMBL/GenBank/DDBJ databases">
        <title>Frankia sp. NRRL B-16386 Genome sequencing.</title>
        <authorList>
            <person name="Ghodhbane-Gtari F."/>
            <person name="Swanson E."/>
            <person name="Gueddou A."/>
            <person name="Hezbri K."/>
            <person name="Ktari K."/>
            <person name="Nouioui I."/>
            <person name="Morris K."/>
            <person name="Simpson S."/>
            <person name="Abebe-Akele F."/>
            <person name="Thomas K."/>
            <person name="Gtari M."/>
            <person name="Tisa L.S."/>
        </authorList>
    </citation>
    <scope>NUCLEOTIDE SEQUENCE [LARGE SCALE GENOMIC DNA]</scope>
    <source>
        <strain evidence="4">NRRL B-16386</strain>
    </source>
</reference>
<feature type="transmembrane region" description="Helical" evidence="2">
    <location>
        <begin position="67"/>
        <end position="86"/>
    </location>
</feature>
<dbReference type="STRING" id="1834516.BL253_17940"/>
<dbReference type="SUPFAM" id="SSF53955">
    <property type="entry name" value="Lysozyme-like"/>
    <property type="match status" value="1"/>
</dbReference>
<feature type="compositionally biased region" description="Low complexity" evidence="1">
    <location>
        <begin position="560"/>
        <end position="572"/>
    </location>
</feature>
<dbReference type="AlphaFoldDB" id="A0A1V2I8Z3"/>
<evidence type="ECO:0000256" key="2">
    <source>
        <dbReference type="SAM" id="Phobius"/>
    </source>
</evidence>
<dbReference type="OrthoDB" id="9796191at2"/>
<feature type="compositionally biased region" description="Low complexity" evidence="1">
    <location>
        <begin position="525"/>
        <end position="553"/>
    </location>
</feature>
<accession>A0A1V2I8Z3</accession>
<evidence type="ECO:0000313" key="4">
    <source>
        <dbReference type="Proteomes" id="UP000188929"/>
    </source>
</evidence>
<dbReference type="GO" id="GO:0009253">
    <property type="term" value="P:peptidoglycan catabolic process"/>
    <property type="evidence" value="ECO:0007669"/>
    <property type="project" value="TreeGrafter"/>
</dbReference>
<dbReference type="CDD" id="cd13399">
    <property type="entry name" value="Slt35-like"/>
    <property type="match status" value="1"/>
</dbReference>
<name>A0A1V2I8Z3_9ACTN</name>
<keyword evidence="2" id="KW-0812">Transmembrane</keyword>
<dbReference type="EMBL" id="MOMC01000036">
    <property type="protein sequence ID" value="ONH28967.1"/>
    <property type="molecule type" value="Genomic_DNA"/>
</dbReference>
<dbReference type="InterPro" id="IPR023346">
    <property type="entry name" value="Lysozyme-like_dom_sf"/>
</dbReference>
<protein>
    <recommendedName>
        <fullName evidence="5">Transglycosylase SLT domain-containing protein</fullName>
    </recommendedName>
</protein>
<keyword evidence="2" id="KW-1133">Transmembrane helix</keyword>
<evidence type="ECO:0000256" key="1">
    <source>
        <dbReference type="SAM" id="MobiDB-lite"/>
    </source>
</evidence>
<organism evidence="3 4">
    <name type="scientific">Pseudofrankia asymbiotica</name>
    <dbReference type="NCBI Taxonomy" id="1834516"/>
    <lineage>
        <taxon>Bacteria</taxon>
        <taxon>Bacillati</taxon>
        <taxon>Actinomycetota</taxon>
        <taxon>Actinomycetes</taxon>
        <taxon>Frankiales</taxon>
        <taxon>Frankiaceae</taxon>
        <taxon>Pseudofrankia</taxon>
    </lineage>
</organism>
<feature type="compositionally biased region" description="Basic residues" evidence="1">
    <location>
        <begin position="46"/>
        <end position="61"/>
    </location>
</feature>
<dbReference type="PANTHER" id="PTHR30163">
    <property type="entry name" value="MEMBRANE-BOUND LYTIC MUREIN TRANSGLYCOSYLASE B"/>
    <property type="match status" value="1"/>
</dbReference>
<evidence type="ECO:0000313" key="3">
    <source>
        <dbReference type="EMBL" id="ONH28967.1"/>
    </source>
</evidence>
<dbReference type="InterPro" id="IPR043426">
    <property type="entry name" value="MltB-like"/>
</dbReference>
<sequence length="572" mass="55903">MANRTGGAAGDGRADAVSEAPAASSPSTPETPAASTASPASAASARPRHRHRRAKPTRRERRQGNRALSLTRVVAVPAVGLLLLLGGGPASPHDDEAAASSPGNQPVRGSDYPMPPLTPAGVGGDDGGVLVTASPSPGEGGEVSTDALAAAAVGAGDSGLVRLSGANNQIPDRVLAAYQRAVATMSGELPGCHLRWELLAGIGRVESNNANGRSITADGVVTPTIIGVALDGKGGRALIRDTDGGSFDQDKVYDRAVGPMQFIPSTWKTSGRDGNSDGRKDPSNISDAALAAGGYLCARGRDITDPARLRAAIFSYNPSDAYVRAVLGWMDGYINSSPTTVPIPVVALTPGPGASSSPAPAVTLAAGLPSPSAGASASASPTSAACATIAITASSLAASVNQSATGTGLEVTGTYTAAAANATGNVSIHAEARASSGGTVLAQGDTSVPAQPAAGSTPLARLSLTPATASSVTVALTTTPAGCAARTLTTIVITGIPTATPTPTPTPTASATPTSSPTPTPSPVPTTAASTSPPTASLAPSPTRTSDAPASASTPPPSATPTAGTTAKSSAG</sequence>
<feature type="region of interest" description="Disordered" evidence="1">
    <location>
        <begin position="91"/>
        <end position="142"/>
    </location>
</feature>
<keyword evidence="2" id="KW-0472">Membrane</keyword>
<keyword evidence="4" id="KW-1185">Reference proteome</keyword>
<dbReference type="GO" id="GO:0008933">
    <property type="term" value="F:peptidoglycan lytic transglycosylase activity"/>
    <property type="evidence" value="ECO:0007669"/>
    <property type="project" value="TreeGrafter"/>
</dbReference>
<feature type="region of interest" description="Disordered" evidence="1">
    <location>
        <begin position="1"/>
        <end position="68"/>
    </location>
</feature>